<keyword evidence="14 16" id="KW-0030">Aminoacyl-tRNA synthetase</keyword>
<comment type="cofactor">
    <cofactor evidence="16">
        <name>Zn(2+)</name>
        <dbReference type="ChEBI" id="CHEBI:29105"/>
    </cofactor>
    <text evidence="16">Binds 1 zinc ion per subunit.</text>
</comment>
<proteinExistence type="inferred from homology"/>
<evidence type="ECO:0000259" key="18">
    <source>
        <dbReference type="PROSITE" id="PS50886"/>
    </source>
</evidence>
<evidence type="ECO:0000256" key="2">
    <source>
        <dbReference type="ARBA" id="ARBA00004496"/>
    </source>
</evidence>
<dbReference type="CDD" id="cd07957">
    <property type="entry name" value="Anticodon_Ia_Met"/>
    <property type="match status" value="1"/>
</dbReference>
<comment type="subunit">
    <text evidence="4 16">Homodimer.</text>
</comment>
<dbReference type="InterPro" id="IPR014758">
    <property type="entry name" value="Met-tRNA_synth"/>
</dbReference>
<dbReference type="CDD" id="cd00814">
    <property type="entry name" value="MetRS_core"/>
    <property type="match status" value="1"/>
</dbReference>
<feature type="domain" description="TRNA-binding" evidence="18">
    <location>
        <begin position="601"/>
        <end position="702"/>
    </location>
</feature>
<dbReference type="InterPro" id="IPR004495">
    <property type="entry name" value="Met-tRNA-synth_bsu_C"/>
</dbReference>
<evidence type="ECO:0000256" key="13">
    <source>
        <dbReference type="ARBA" id="ARBA00022917"/>
    </source>
</evidence>
<organism evidence="19 20">
    <name type="scientific">Thiomicrorhabdus xiamenensis</name>
    <dbReference type="NCBI Taxonomy" id="2739063"/>
    <lineage>
        <taxon>Bacteria</taxon>
        <taxon>Pseudomonadati</taxon>
        <taxon>Pseudomonadota</taxon>
        <taxon>Gammaproteobacteria</taxon>
        <taxon>Thiotrichales</taxon>
        <taxon>Piscirickettsiaceae</taxon>
        <taxon>Thiomicrorhabdus</taxon>
    </lineage>
</organism>
<dbReference type="KEGG" id="txa:HQN79_05505"/>
<evidence type="ECO:0000313" key="19">
    <source>
        <dbReference type="EMBL" id="QKI89063.1"/>
    </source>
</evidence>
<dbReference type="InterPro" id="IPR001412">
    <property type="entry name" value="aa-tRNA-synth_I_CS"/>
</dbReference>
<evidence type="ECO:0000256" key="17">
    <source>
        <dbReference type="SAM" id="MobiDB-lite"/>
    </source>
</evidence>
<protein>
    <recommendedName>
        <fullName evidence="16">Methionine--tRNA ligase</fullName>
        <ecNumber evidence="16">6.1.1.10</ecNumber>
    </recommendedName>
    <alternativeName>
        <fullName evidence="16">Methionyl-tRNA synthetase</fullName>
        <shortName evidence="16">MetRS</shortName>
    </alternativeName>
</protein>
<dbReference type="HAMAP" id="MF_00098">
    <property type="entry name" value="Met_tRNA_synth_type1"/>
    <property type="match status" value="1"/>
</dbReference>
<keyword evidence="6 16" id="KW-0820">tRNA-binding</keyword>
<dbReference type="InterPro" id="IPR029038">
    <property type="entry name" value="MetRS_Zn"/>
</dbReference>
<dbReference type="FunFam" id="2.20.28.20:FF:000001">
    <property type="entry name" value="Methionine--tRNA ligase"/>
    <property type="match status" value="1"/>
</dbReference>
<feature type="binding site" evidence="16">
    <location>
        <position position="148"/>
    </location>
    <ligand>
        <name>Zn(2+)</name>
        <dbReference type="ChEBI" id="CHEBI:29105"/>
    </ligand>
</feature>
<evidence type="ECO:0000313" key="20">
    <source>
        <dbReference type="Proteomes" id="UP000504724"/>
    </source>
</evidence>
<dbReference type="GO" id="GO:0005829">
    <property type="term" value="C:cytosol"/>
    <property type="evidence" value="ECO:0007669"/>
    <property type="project" value="TreeGrafter"/>
</dbReference>
<dbReference type="InterPro" id="IPR012340">
    <property type="entry name" value="NA-bd_OB-fold"/>
</dbReference>
<evidence type="ECO:0000256" key="15">
    <source>
        <dbReference type="ARBA" id="ARBA00047364"/>
    </source>
</evidence>
<evidence type="ECO:0000256" key="12">
    <source>
        <dbReference type="ARBA" id="ARBA00022884"/>
    </source>
</evidence>
<feature type="short sequence motif" description="'KMSKS' region" evidence="16">
    <location>
        <begin position="333"/>
        <end position="337"/>
    </location>
</feature>
<reference evidence="19 20" key="1">
    <citation type="submission" date="2020-05" db="EMBL/GenBank/DDBJ databases">
        <title>Thiomicrorhabdus sediminis sp.nov. and Thiomicrorhabdus xiamenensis sp.nov., novel sulfur-oxidizing bacteria isolated from coastal sediment.</title>
        <authorList>
            <person name="Liu X."/>
        </authorList>
    </citation>
    <scope>NUCLEOTIDE SEQUENCE [LARGE SCALE GENOMIC DNA]</scope>
    <source>
        <strain evidence="19 20">G2</strain>
    </source>
</reference>
<keyword evidence="11 16" id="KW-0067">ATP-binding</keyword>
<evidence type="ECO:0000256" key="7">
    <source>
        <dbReference type="ARBA" id="ARBA00022598"/>
    </source>
</evidence>
<evidence type="ECO:0000256" key="8">
    <source>
        <dbReference type="ARBA" id="ARBA00022723"/>
    </source>
</evidence>
<dbReference type="GO" id="GO:0000049">
    <property type="term" value="F:tRNA binding"/>
    <property type="evidence" value="ECO:0007669"/>
    <property type="project" value="UniProtKB-UniRule"/>
</dbReference>
<feature type="binding site" evidence="16">
    <location>
        <position position="151"/>
    </location>
    <ligand>
        <name>Zn(2+)</name>
        <dbReference type="ChEBI" id="CHEBI:29105"/>
    </ligand>
</feature>
<feature type="short sequence motif" description="'HIGH' region" evidence="16">
    <location>
        <begin position="17"/>
        <end position="27"/>
    </location>
</feature>
<evidence type="ECO:0000256" key="10">
    <source>
        <dbReference type="ARBA" id="ARBA00022833"/>
    </source>
</evidence>
<evidence type="ECO:0000256" key="1">
    <source>
        <dbReference type="ARBA" id="ARBA00003314"/>
    </source>
</evidence>
<feature type="binding site" evidence="16">
    <location>
        <position position="164"/>
    </location>
    <ligand>
        <name>Zn(2+)</name>
        <dbReference type="ChEBI" id="CHEBI:29105"/>
    </ligand>
</feature>
<dbReference type="Proteomes" id="UP000504724">
    <property type="component" value="Chromosome"/>
</dbReference>
<feature type="binding site" evidence="16">
    <location>
        <position position="161"/>
    </location>
    <ligand>
        <name>Zn(2+)</name>
        <dbReference type="ChEBI" id="CHEBI:29105"/>
    </ligand>
</feature>
<dbReference type="PANTHER" id="PTHR45765">
    <property type="entry name" value="METHIONINE--TRNA LIGASE"/>
    <property type="match status" value="1"/>
</dbReference>
<evidence type="ECO:0000256" key="11">
    <source>
        <dbReference type="ARBA" id="ARBA00022840"/>
    </source>
</evidence>
<evidence type="ECO:0000256" key="14">
    <source>
        <dbReference type="ARBA" id="ARBA00023146"/>
    </source>
</evidence>
<dbReference type="PANTHER" id="PTHR45765:SF1">
    <property type="entry name" value="METHIONINE--TRNA LIGASE, CYTOPLASMIC"/>
    <property type="match status" value="1"/>
</dbReference>
<keyword evidence="8 16" id="KW-0479">Metal-binding</keyword>
<dbReference type="Gene3D" id="2.40.50.140">
    <property type="entry name" value="Nucleic acid-binding proteins"/>
    <property type="match status" value="1"/>
</dbReference>
<dbReference type="InterPro" id="IPR023458">
    <property type="entry name" value="Met-tRNA_ligase_1"/>
</dbReference>
<dbReference type="Gene3D" id="1.10.730.10">
    <property type="entry name" value="Isoleucyl-tRNA Synthetase, Domain 1"/>
    <property type="match status" value="1"/>
</dbReference>
<feature type="compositionally biased region" description="Basic and acidic residues" evidence="17">
    <location>
        <begin position="560"/>
        <end position="580"/>
    </location>
</feature>
<dbReference type="GO" id="GO:0004825">
    <property type="term" value="F:methionine-tRNA ligase activity"/>
    <property type="evidence" value="ECO:0007669"/>
    <property type="project" value="UniProtKB-UniRule"/>
</dbReference>
<keyword evidence="5 16" id="KW-0963">Cytoplasm</keyword>
<keyword evidence="9 16" id="KW-0547">Nucleotide-binding</keyword>
<evidence type="ECO:0000256" key="16">
    <source>
        <dbReference type="HAMAP-Rule" id="MF_00098"/>
    </source>
</evidence>
<evidence type="ECO:0000256" key="5">
    <source>
        <dbReference type="ARBA" id="ARBA00022490"/>
    </source>
</evidence>
<dbReference type="InterPro" id="IPR033911">
    <property type="entry name" value="MetRS_core"/>
</dbReference>
<dbReference type="PRINTS" id="PR01041">
    <property type="entry name" value="TRNASYNTHMET"/>
</dbReference>
<comment type="subcellular location">
    <subcellularLocation>
        <location evidence="2 16">Cytoplasm</location>
    </subcellularLocation>
</comment>
<dbReference type="Pfam" id="PF01588">
    <property type="entry name" value="tRNA_bind"/>
    <property type="match status" value="1"/>
</dbReference>
<dbReference type="FunFam" id="2.40.50.140:FF:000042">
    <property type="entry name" value="Methionine--tRNA ligase"/>
    <property type="match status" value="1"/>
</dbReference>
<dbReference type="SUPFAM" id="SSF57770">
    <property type="entry name" value="Methionyl-tRNA synthetase (MetRS), Zn-domain"/>
    <property type="match status" value="1"/>
</dbReference>
<keyword evidence="12 16" id="KW-0694">RNA-binding</keyword>
<keyword evidence="20" id="KW-1185">Reference proteome</keyword>
<keyword evidence="7 16" id="KW-0436">Ligase</keyword>
<dbReference type="Gene3D" id="3.40.50.620">
    <property type="entry name" value="HUPs"/>
    <property type="match status" value="1"/>
</dbReference>
<dbReference type="SUPFAM" id="SSF50249">
    <property type="entry name" value="Nucleic acid-binding proteins"/>
    <property type="match status" value="1"/>
</dbReference>
<name>A0A7D4SS70_9GAMM</name>
<keyword evidence="13 16" id="KW-0648">Protein biosynthesis</keyword>
<dbReference type="GO" id="GO:0006431">
    <property type="term" value="P:methionyl-tRNA aminoacylation"/>
    <property type="evidence" value="ECO:0007669"/>
    <property type="project" value="UniProtKB-UniRule"/>
</dbReference>
<dbReference type="InterPro" id="IPR041872">
    <property type="entry name" value="Anticodon_Met"/>
</dbReference>
<evidence type="ECO:0000256" key="3">
    <source>
        <dbReference type="ARBA" id="ARBA00008258"/>
    </source>
</evidence>
<dbReference type="CDD" id="cd02800">
    <property type="entry name" value="tRNA_bind_EcMetRS_like"/>
    <property type="match status" value="1"/>
</dbReference>
<dbReference type="InterPro" id="IPR002547">
    <property type="entry name" value="tRNA-bd_dom"/>
</dbReference>
<dbReference type="Pfam" id="PF09334">
    <property type="entry name" value="tRNA-synt_1g"/>
    <property type="match status" value="1"/>
</dbReference>
<dbReference type="NCBIfam" id="NF001100">
    <property type="entry name" value="PRK00133.1"/>
    <property type="match status" value="1"/>
</dbReference>
<dbReference type="SUPFAM" id="SSF47323">
    <property type="entry name" value="Anticodon-binding domain of a subclass of class I aminoacyl-tRNA synthetases"/>
    <property type="match status" value="1"/>
</dbReference>
<dbReference type="FunFam" id="1.10.730.10:FF:000005">
    <property type="entry name" value="Methionine--tRNA ligase"/>
    <property type="match status" value="1"/>
</dbReference>
<dbReference type="PROSITE" id="PS50886">
    <property type="entry name" value="TRBD"/>
    <property type="match status" value="1"/>
</dbReference>
<comment type="catalytic activity">
    <reaction evidence="15 16">
        <text>tRNA(Met) + L-methionine + ATP = L-methionyl-tRNA(Met) + AMP + diphosphate</text>
        <dbReference type="Rhea" id="RHEA:13481"/>
        <dbReference type="Rhea" id="RHEA-COMP:9667"/>
        <dbReference type="Rhea" id="RHEA-COMP:9698"/>
        <dbReference type="ChEBI" id="CHEBI:30616"/>
        <dbReference type="ChEBI" id="CHEBI:33019"/>
        <dbReference type="ChEBI" id="CHEBI:57844"/>
        <dbReference type="ChEBI" id="CHEBI:78442"/>
        <dbReference type="ChEBI" id="CHEBI:78530"/>
        <dbReference type="ChEBI" id="CHEBI:456215"/>
        <dbReference type="EC" id="6.1.1.10"/>
    </reaction>
</comment>
<dbReference type="InterPro" id="IPR009080">
    <property type="entry name" value="tRNAsynth_Ia_anticodon-bd"/>
</dbReference>
<dbReference type="GO" id="GO:0005524">
    <property type="term" value="F:ATP binding"/>
    <property type="evidence" value="ECO:0007669"/>
    <property type="project" value="UniProtKB-UniRule"/>
</dbReference>
<evidence type="ECO:0000256" key="6">
    <source>
        <dbReference type="ARBA" id="ARBA00022555"/>
    </source>
</evidence>
<evidence type="ECO:0000256" key="4">
    <source>
        <dbReference type="ARBA" id="ARBA00011738"/>
    </source>
</evidence>
<dbReference type="NCBIfam" id="TIGR00398">
    <property type="entry name" value="metG"/>
    <property type="match status" value="1"/>
</dbReference>
<dbReference type="GO" id="GO:0046872">
    <property type="term" value="F:metal ion binding"/>
    <property type="evidence" value="ECO:0007669"/>
    <property type="project" value="UniProtKB-KW"/>
</dbReference>
<dbReference type="InterPro" id="IPR015413">
    <property type="entry name" value="Methionyl/Leucyl_tRNA_Synth"/>
</dbReference>
<comment type="similarity">
    <text evidence="3 16">Belongs to the class-I aminoacyl-tRNA synthetase family. MetG type 1 subfamily.</text>
</comment>
<dbReference type="RefSeq" id="WP_173284845.1">
    <property type="nucleotide sequence ID" value="NZ_CP054020.1"/>
</dbReference>
<dbReference type="AlphaFoldDB" id="A0A7D4SS70"/>
<dbReference type="EC" id="6.1.1.10" evidence="16"/>
<dbReference type="EMBL" id="CP054020">
    <property type="protein sequence ID" value="QKI89063.1"/>
    <property type="molecule type" value="Genomic_DNA"/>
</dbReference>
<feature type="region of interest" description="Disordered" evidence="17">
    <location>
        <begin position="554"/>
        <end position="589"/>
    </location>
</feature>
<dbReference type="InterPro" id="IPR014729">
    <property type="entry name" value="Rossmann-like_a/b/a_fold"/>
</dbReference>
<evidence type="ECO:0000256" key="9">
    <source>
        <dbReference type="ARBA" id="ARBA00022741"/>
    </source>
</evidence>
<dbReference type="Pfam" id="PF19303">
    <property type="entry name" value="Anticodon_3"/>
    <property type="match status" value="1"/>
</dbReference>
<comment type="function">
    <text evidence="1 16">Is required not only for elongation of protein synthesis but also for the initiation of all mRNA translation through initiator tRNA(fMet) aminoacylation.</text>
</comment>
<feature type="binding site" evidence="16">
    <location>
        <position position="336"/>
    </location>
    <ligand>
        <name>ATP</name>
        <dbReference type="ChEBI" id="CHEBI:30616"/>
    </ligand>
</feature>
<gene>
    <name evidence="16 19" type="primary">metG</name>
    <name evidence="19" type="ORF">HQN79_05505</name>
</gene>
<sequence>MATPPHPRKILITSALPYANGPIHLGHMVEYIQTDIWSRFQKMRGHDCVYVCADDAHGTPIMLRAEAEGITPEALIAKSSEEHQADFAGFNVAFDHYHSTNSPENKYYAELIYNRLKEKGYIARKSISQFYDPEKSMFLPDRFVKGTCPKCGAEDQYGDNCEACGATYAPTDLVNPKSAVSGATPIEKDSDHLFFELDQFADMLKSWTREGHLQTQIANKIDEWLDSGLRGWDISRDAPYFGFEIPGEKDKYFYVWLDAPIGYMSSFKAYCEKSGLDFDEYWAKDSKAELYHFIGKDIINFHALFWPAMLSGADFRTPDAVWAHGFLTVDGQKMSKSRGTFIMAKTYLEHLNPEYLRYYFAAKLTSRIDDIDLNLEDFAQRVNSDLVGKVINIASRCAGFVKKKFDGKLAESWSDSANELYLQFANASEEIAGLYEKREYGHAMREIMALADRANEYIAETAPWVLAKEEGKEAELYESVSVGINLFRVLMSYLAPVIPATAEKSLAFLNLDSWQWEAVHQPLMGHEINKFKALMTRLEMPAIEKMVEASAQSLTAKSVPDGKKDDSKPKKQSQEKKMSENKQTAETGEFDPLAETITIDDFAKIDLRIAKIVNAEAVPEADKLIKLTLDIGFEQRQVFAGIKAAYNPEDLIGKLTVMVANLAPRKMRFGLSEGMVLAAGPGGSDLYILNPDDGAKPGMRVK</sequence>
<dbReference type="Gene3D" id="2.20.28.20">
    <property type="entry name" value="Methionyl-tRNA synthetase, Zn-domain"/>
    <property type="match status" value="1"/>
</dbReference>
<accession>A0A7D4SS70</accession>
<dbReference type="PROSITE" id="PS00178">
    <property type="entry name" value="AA_TRNA_LIGASE_I"/>
    <property type="match status" value="1"/>
</dbReference>
<dbReference type="SUPFAM" id="SSF52374">
    <property type="entry name" value="Nucleotidylyl transferase"/>
    <property type="match status" value="1"/>
</dbReference>
<dbReference type="NCBIfam" id="TIGR00399">
    <property type="entry name" value="metG_C_term"/>
    <property type="match status" value="1"/>
</dbReference>
<keyword evidence="10 16" id="KW-0862">Zinc</keyword>